<dbReference type="InterPro" id="IPR018060">
    <property type="entry name" value="HTH_AraC"/>
</dbReference>
<dbReference type="Proteomes" id="UP000249204">
    <property type="component" value="Unassembled WGS sequence"/>
</dbReference>
<dbReference type="EMBL" id="QKWW01000087">
    <property type="protein sequence ID" value="PZT52768.1"/>
    <property type="molecule type" value="Genomic_DNA"/>
</dbReference>
<feature type="domain" description="HTH araC/xylS-type" evidence="4">
    <location>
        <begin position="172"/>
        <end position="270"/>
    </location>
</feature>
<evidence type="ECO:0000256" key="3">
    <source>
        <dbReference type="ARBA" id="ARBA00023163"/>
    </source>
</evidence>
<dbReference type="Gene3D" id="2.60.120.10">
    <property type="entry name" value="Jelly Rolls"/>
    <property type="match status" value="1"/>
</dbReference>
<evidence type="ECO:0000259" key="4">
    <source>
        <dbReference type="PROSITE" id="PS01124"/>
    </source>
</evidence>
<evidence type="ECO:0000256" key="2">
    <source>
        <dbReference type="ARBA" id="ARBA00023125"/>
    </source>
</evidence>
<evidence type="ECO:0000256" key="1">
    <source>
        <dbReference type="ARBA" id="ARBA00023015"/>
    </source>
</evidence>
<sequence length="278" mass="32000">MINVDRLASIFAGNLFEIDGVNRMILQPKSVLRGFRTLNHGFIFVIRGEASMSVNGTVYELYPGSVFHAAPGMYLDSQVNGQSEYEYYSLFYRYDRAGEDKYVPELFSQYKLDSGADPRVVELLIMLQKQFSNQGGIGKLRIKQLFLSIMVHIFTGYSQRERAASPSERMVEEAISYIQGHYMNPMTLDELAKLYGVGSKRFSYFFHKYTGFRPIDYVIHYRMERASELLRSGSYLVRDVAASVGYTNPLYFSRAFKKKFGVSPSEFTLQLDNDTYRI</sequence>
<dbReference type="GO" id="GO:0003700">
    <property type="term" value="F:DNA-binding transcription factor activity"/>
    <property type="evidence" value="ECO:0007669"/>
    <property type="project" value="InterPro"/>
</dbReference>
<keyword evidence="3" id="KW-0804">Transcription</keyword>
<dbReference type="AlphaFoldDB" id="A0A2W6NCR1"/>
<dbReference type="InterPro" id="IPR037923">
    <property type="entry name" value="HTH-like"/>
</dbReference>
<comment type="caution">
    <text evidence="5">The sequence shown here is derived from an EMBL/GenBank/DDBJ whole genome shotgun (WGS) entry which is preliminary data.</text>
</comment>
<keyword evidence="2" id="KW-0238">DNA-binding</keyword>
<keyword evidence="1" id="KW-0805">Transcription regulation</keyword>
<dbReference type="InterPro" id="IPR020449">
    <property type="entry name" value="Tscrpt_reg_AraC-type_HTH"/>
</dbReference>
<dbReference type="RefSeq" id="WP_111272995.1">
    <property type="nucleotide sequence ID" value="NZ_QKWW01000087.1"/>
</dbReference>
<dbReference type="SUPFAM" id="SSF51215">
    <property type="entry name" value="Regulatory protein AraC"/>
    <property type="match status" value="1"/>
</dbReference>
<evidence type="ECO:0000313" key="5">
    <source>
        <dbReference type="EMBL" id="PZT52768.1"/>
    </source>
</evidence>
<reference evidence="5 6" key="1">
    <citation type="submission" date="2018-06" db="EMBL/GenBank/DDBJ databases">
        <title>Isolation of heavy metals resistant Paenibacillus silvae NC2 from Gold-Copper mine in ZiJin, China.</title>
        <authorList>
            <person name="Xu J."/>
            <person name="Mazhar H.S."/>
            <person name="Rensing C."/>
        </authorList>
    </citation>
    <scope>NUCLEOTIDE SEQUENCE [LARGE SCALE GENOMIC DNA]</scope>
    <source>
        <strain evidence="5 6">NC2</strain>
    </source>
</reference>
<dbReference type="InterPro" id="IPR009057">
    <property type="entry name" value="Homeodomain-like_sf"/>
</dbReference>
<dbReference type="InterPro" id="IPR018062">
    <property type="entry name" value="HTH_AraC-typ_CS"/>
</dbReference>
<dbReference type="PRINTS" id="PR00032">
    <property type="entry name" value="HTHARAC"/>
</dbReference>
<organism evidence="5 6">
    <name type="scientific">Paenibacillus silvae</name>
    <dbReference type="NCBI Taxonomy" id="1325358"/>
    <lineage>
        <taxon>Bacteria</taxon>
        <taxon>Bacillati</taxon>
        <taxon>Bacillota</taxon>
        <taxon>Bacilli</taxon>
        <taxon>Bacillales</taxon>
        <taxon>Paenibacillaceae</taxon>
        <taxon>Paenibacillus</taxon>
    </lineage>
</organism>
<dbReference type="Pfam" id="PF12833">
    <property type="entry name" value="HTH_18"/>
    <property type="match status" value="1"/>
</dbReference>
<evidence type="ECO:0000313" key="6">
    <source>
        <dbReference type="Proteomes" id="UP000249204"/>
    </source>
</evidence>
<proteinExistence type="predicted"/>
<dbReference type="InterPro" id="IPR014710">
    <property type="entry name" value="RmlC-like_jellyroll"/>
</dbReference>
<dbReference type="PANTHER" id="PTHR43280">
    <property type="entry name" value="ARAC-FAMILY TRANSCRIPTIONAL REGULATOR"/>
    <property type="match status" value="1"/>
</dbReference>
<dbReference type="SUPFAM" id="SSF46689">
    <property type="entry name" value="Homeodomain-like"/>
    <property type="match status" value="2"/>
</dbReference>
<accession>A0A2W6NCR1</accession>
<name>A0A2W6NCR1_9BACL</name>
<dbReference type="SMART" id="SM00342">
    <property type="entry name" value="HTH_ARAC"/>
    <property type="match status" value="1"/>
</dbReference>
<gene>
    <name evidence="5" type="ORF">DN757_25510</name>
</gene>
<dbReference type="Gene3D" id="1.10.10.60">
    <property type="entry name" value="Homeodomain-like"/>
    <property type="match status" value="2"/>
</dbReference>
<dbReference type="GO" id="GO:0043565">
    <property type="term" value="F:sequence-specific DNA binding"/>
    <property type="evidence" value="ECO:0007669"/>
    <property type="project" value="InterPro"/>
</dbReference>
<protein>
    <submittedName>
        <fullName evidence="5">AraC family transcriptional regulator</fullName>
    </submittedName>
</protein>
<dbReference type="PROSITE" id="PS00041">
    <property type="entry name" value="HTH_ARAC_FAMILY_1"/>
    <property type="match status" value="1"/>
</dbReference>
<dbReference type="PROSITE" id="PS01124">
    <property type="entry name" value="HTH_ARAC_FAMILY_2"/>
    <property type="match status" value="1"/>
</dbReference>
<dbReference type="PANTHER" id="PTHR43280:SF2">
    <property type="entry name" value="HTH-TYPE TRANSCRIPTIONAL REGULATOR EXSA"/>
    <property type="match status" value="1"/>
</dbReference>